<evidence type="ECO:0000259" key="3">
    <source>
        <dbReference type="PROSITE" id="PS50887"/>
    </source>
</evidence>
<dbReference type="NCBIfam" id="TIGR00254">
    <property type="entry name" value="GGDEF"/>
    <property type="match status" value="1"/>
</dbReference>
<gene>
    <name evidence="4" type="ORF">TUM4438_44040</name>
</gene>
<dbReference type="EC" id="2.7.7.65" evidence="1"/>
<dbReference type="RefSeq" id="WP_220783364.1">
    <property type="nucleotide sequence ID" value="NZ_BPEY01000155.1"/>
</dbReference>
<dbReference type="InterPro" id="IPR043128">
    <property type="entry name" value="Rev_trsase/Diguanyl_cyclase"/>
</dbReference>
<dbReference type="PROSITE" id="PS50887">
    <property type="entry name" value="GGDEF"/>
    <property type="match status" value="1"/>
</dbReference>
<dbReference type="Gene3D" id="3.30.70.270">
    <property type="match status" value="1"/>
</dbReference>
<evidence type="ECO:0000313" key="5">
    <source>
        <dbReference type="Proteomes" id="UP000887104"/>
    </source>
</evidence>
<feature type="domain" description="GGDEF" evidence="3">
    <location>
        <begin position="209"/>
        <end position="345"/>
    </location>
</feature>
<dbReference type="SUPFAM" id="SSF55073">
    <property type="entry name" value="Nucleotide cyclase"/>
    <property type="match status" value="1"/>
</dbReference>
<reference evidence="4" key="1">
    <citation type="submission" date="2021-05" db="EMBL/GenBank/DDBJ databases">
        <title>Molecular characterization for Shewanella algae harboring chromosomal blaOXA-55-like strains isolated from clinical and environment sample.</title>
        <authorList>
            <person name="Ohama Y."/>
            <person name="Aoki K."/>
            <person name="Harada S."/>
            <person name="Moriya K."/>
            <person name="Ishii Y."/>
            <person name="Tateda K."/>
        </authorList>
    </citation>
    <scope>NUCLEOTIDE SEQUENCE</scope>
    <source>
        <strain evidence="4">JCM 11563</strain>
    </source>
</reference>
<dbReference type="SMART" id="SM00267">
    <property type="entry name" value="GGDEF"/>
    <property type="match status" value="1"/>
</dbReference>
<evidence type="ECO:0000256" key="2">
    <source>
        <dbReference type="ARBA" id="ARBA00034247"/>
    </source>
</evidence>
<dbReference type="PANTHER" id="PTHR45138:SF9">
    <property type="entry name" value="DIGUANYLATE CYCLASE DGCM-RELATED"/>
    <property type="match status" value="1"/>
</dbReference>
<dbReference type="EMBL" id="BPEY01000155">
    <property type="protein sequence ID" value="GIU52133.1"/>
    <property type="molecule type" value="Genomic_DNA"/>
</dbReference>
<organism evidence="4 5">
    <name type="scientific">Shewanella sairae</name>
    <dbReference type="NCBI Taxonomy" id="190310"/>
    <lineage>
        <taxon>Bacteria</taxon>
        <taxon>Pseudomonadati</taxon>
        <taxon>Pseudomonadota</taxon>
        <taxon>Gammaproteobacteria</taxon>
        <taxon>Alteromonadales</taxon>
        <taxon>Shewanellaceae</taxon>
        <taxon>Shewanella</taxon>
    </lineage>
</organism>
<sequence>MDMAQHLSETELSAKILRHAVPKMSELNIPVTPDNYAVWYEYFKGMNRELKLAIDGLLDKKLEFTPEVCHSLYKTYIQIQYPEVIENVQIETQALINTLLAKIASMSKGTTRFSVSLSDFDKALKGKPDPTVIQTLVDEVSNELDEIIAANTEMDKSLTIINEEVGALKTEMHELKSEVMTDQLTSLNNRRAFDKEVISHIQSFNQSNMQSSLLVVDIDYFKKFNDNHGHLIGDKVLTYVAQALKNGVKGDDFVARYGGEEFVVLLPNTSHEDAHKVGENLRRKIASQNLTIGKEKRLPLGNVTISVGVSTLRPTDDKDSYFIRGDEALYRAKSSGRNCVIGEAVVETLI</sequence>
<comment type="catalytic activity">
    <reaction evidence="2">
        <text>2 GTP = 3',3'-c-di-GMP + 2 diphosphate</text>
        <dbReference type="Rhea" id="RHEA:24898"/>
        <dbReference type="ChEBI" id="CHEBI:33019"/>
        <dbReference type="ChEBI" id="CHEBI:37565"/>
        <dbReference type="ChEBI" id="CHEBI:58805"/>
        <dbReference type="EC" id="2.7.7.65"/>
    </reaction>
</comment>
<proteinExistence type="predicted"/>
<evidence type="ECO:0000256" key="1">
    <source>
        <dbReference type="ARBA" id="ARBA00012528"/>
    </source>
</evidence>
<dbReference type="Pfam" id="PF00990">
    <property type="entry name" value="GGDEF"/>
    <property type="match status" value="1"/>
</dbReference>
<evidence type="ECO:0000313" key="4">
    <source>
        <dbReference type="EMBL" id="GIU52133.1"/>
    </source>
</evidence>
<dbReference type="InterPro" id="IPR000160">
    <property type="entry name" value="GGDEF_dom"/>
</dbReference>
<name>A0ABQ4PRD1_9GAMM</name>
<dbReference type="Proteomes" id="UP000887104">
    <property type="component" value="Unassembled WGS sequence"/>
</dbReference>
<dbReference type="InterPro" id="IPR050469">
    <property type="entry name" value="Diguanylate_Cyclase"/>
</dbReference>
<comment type="caution">
    <text evidence="4">The sequence shown here is derived from an EMBL/GenBank/DDBJ whole genome shotgun (WGS) entry which is preliminary data.</text>
</comment>
<protein>
    <recommendedName>
        <fullName evidence="1">diguanylate cyclase</fullName>
        <ecNumber evidence="1">2.7.7.65</ecNumber>
    </recommendedName>
</protein>
<keyword evidence="5" id="KW-1185">Reference proteome</keyword>
<accession>A0ABQ4PRD1</accession>
<dbReference type="CDD" id="cd01949">
    <property type="entry name" value="GGDEF"/>
    <property type="match status" value="1"/>
</dbReference>
<dbReference type="InterPro" id="IPR029787">
    <property type="entry name" value="Nucleotide_cyclase"/>
</dbReference>
<dbReference type="PANTHER" id="PTHR45138">
    <property type="entry name" value="REGULATORY COMPONENTS OF SENSORY TRANSDUCTION SYSTEM"/>
    <property type="match status" value="1"/>
</dbReference>